<evidence type="ECO:0000256" key="7">
    <source>
        <dbReference type="ARBA" id="ARBA00023273"/>
    </source>
</evidence>
<dbReference type="PANTHER" id="PTHR32215">
    <property type="entry name" value="CILIA- AND FLAGELLA-ASSOCIATED PROTEIN 57"/>
    <property type="match status" value="1"/>
</dbReference>
<sequence>MSIAIAQPRHIFGLRSSVTNNIAYHDEQTIVYPSGASCILYNIDQKLQKFIPASDKTDGMTAMAVSPNRRYVAIAEKGEKATITIYDLHALRKRKILSSSEVQSMEYVSLAFSPDSKYLVAQGGSPDWTLLYWAWEKSKVMASTKSTNPQTNAPVYQVSFNPQDNTFLCVVGRGILKIFRYTEGNLKQQFAPQKSEPQNYSCHAWVSDERIIVGTDVGKLLLFESGELKHEFNTDKDKSQGSLSETDSSDLKPPKVTAIVASSKGFSCSSGFGTVHVYEKTDDKDYFKKVREIKIPQDQNSTDPSKSEKQVITSLAISPSEENLVCSTSKNQLYTFTLSSADLGKGDHATFEVLAQSFHSSQITGLDVCIRKPLIATCSMDGSVRIWNYETCQLELYKEFAEEAYSIALHPSGLYILVGFSDKLRLMNLLIDDIRTFKEFTIRGCKECSFSNGGNLFAAAPGNIIQIYSTTTFENIANLKGHNGKVRSVVWSSDDSKLVSCGMDGALYEWDTYTSKRVGEFVLKSCSYTSVAITPDGKNTYAVGSDKTLKEVSDSQILRDVESGEIALTAVAMSHSGRMLFAGTAIGTLRSLKFPLTIPGEWTEYQGHGAAIVKMKITFDDQYLITISDDACVVIWKIQDKEGRGIKRDKEVGYAEEILITKSDLEEKNQMMSELKQRVDELKMENEYQLRLKDMNYNEKIKELTEKFIQEMESLKTKNQVLKTEKDKEELKHEEEISEIMEKHAKELQDLESTNNQKLMLEYEKFQELQAKSQKMQEDYERQLQEMEENRERALEELNEYYETKLQEMTAKLEQAHDEARQQHREYEETKRQIEEDADREILDIKNKYERRLRDEKETNQRLRGETGIMRKKFTSLQKEIEDHKEEIKKYQTEVAKFKDVIRNMEKDIAGLKKEIQERDETIQDKEKRIYDLKKKNQELEKFKFVLDYKIKELKKQIEPRENDIKAMKEQIQEMESELERFHKQNTQLELNITELRQKLKATDKEMHQERQRVRDIEAVVRRFKTDLHNCVGYIQDPKMLKESIRALYQKHVQEDITETASVDADIQKEYARQREHLERSVASYRKKLIKDSEIHRADNVRIMQENVSLIKEINDLRRELKIARTTVHDLEAALGLHRKTNQGHAAEALAQITSTNKNALLERDLEEKLKVIELQQQKLMDLKRELDMTSPNRPPSGGKLPPVAVGGQ</sequence>
<dbReference type="SMART" id="SM00320">
    <property type="entry name" value="WD40"/>
    <property type="match status" value="9"/>
</dbReference>
<dbReference type="InterPro" id="IPR052993">
    <property type="entry name" value="CFA-57"/>
</dbReference>
<dbReference type="SUPFAM" id="SSF50978">
    <property type="entry name" value="WD40 repeat-like"/>
    <property type="match status" value="2"/>
</dbReference>
<evidence type="ECO:0000256" key="4">
    <source>
        <dbReference type="ARBA" id="ARBA00022737"/>
    </source>
</evidence>
<evidence type="ECO:0000256" key="15">
    <source>
        <dbReference type="SAM" id="MobiDB-lite"/>
    </source>
</evidence>
<evidence type="ECO:0000256" key="12">
    <source>
        <dbReference type="ARBA" id="ARBA00075729"/>
    </source>
</evidence>
<keyword evidence="7" id="KW-0966">Cell projection</keyword>
<proteinExistence type="inferred from homology"/>
<evidence type="ECO:0000256" key="11">
    <source>
        <dbReference type="ARBA" id="ARBA00074539"/>
    </source>
</evidence>
<name>A0AAD9JVB3_9ANNE</name>
<evidence type="ECO:0000256" key="6">
    <source>
        <dbReference type="ARBA" id="ARBA00023212"/>
    </source>
</evidence>
<dbReference type="GO" id="GO:0005930">
    <property type="term" value="C:axoneme"/>
    <property type="evidence" value="ECO:0007669"/>
    <property type="project" value="UniProtKB-SubCell"/>
</dbReference>
<dbReference type="Gene3D" id="1.10.287.1490">
    <property type="match status" value="1"/>
</dbReference>
<dbReference type="Gene3D" id="2.130.10.10">
    <property type="entry name" value="YVTN repeat-like/Quinoprotein amine dehydrogenase"/>
    <property type="match status" value="2"/>
</dbReference>
<dbReference type="InterPro" id="IPR001680">
    <property type="entry name" value="WD40_rpt"/>
</dbReference>
<dbReference type="Proteomes" id="UP001208570">
    <property type="component" value="Unassembled WGS sequence"/>
</dbReference>
<dbReference type="InterPro" id="IPR036322">
    <property type="entry name" value="WD40_repeat_dom_sf"/>
</dbReference>
<comment type="subcellular location">
    <subcellularLocation>
        <location evidence="1">Cytoplasm</location>
        <location evidence="1">Cytoskeleton</location>
        <location evidence="1">Cilium axoneme</location>
    </subcellularLocation>
</comment>
<evidence type="ECO:0000256" key="9">
    <source>
        <dbReference type="ARBA" id="ARBA00061460"/>
    </source>
</evidence>
<evidence type="ECO:0000259" key="16">
    <source>
        <dbReference type="Pfam" id="PF23414"/>
    </source>
</evidence>
<evidence type="ECO:0000256" key="5">
    <source>
        <dbReference type="ARBA" id="ARBA00023054"/>
    </source>
</evidence>
<comment type="function">
    <text evidence="8">Associates with components of the nexin-dynein regulatory complex (N-DRC), a key regulator of ciliary/flagellar motility, and might act as an inner dynein arm (IDA) hub or linkage.</text>
</comment>
<dbReference type="PANTHER" id="PTHR32215:SF0">
    <property type="entry name" value="CILIA- AND FLAGELLA-ASSOCIATED PROTEIN 57"/>
    <property type="match status" value="1"/>
</dbReference>
<dbReference type="FunFam" id="2.130.10.10:FF:000271">
    <property type="entry name" value="cilia- and flagella-associated protein 57"/>
    <property type="match status" value="1"/>
</dbReference>
<feature type="region of interest" description="Disordered" evidence="15">
    <location>
        <begin position="1184"/>
        <end position="1209"/>
    </location>
</feature>
<comment type="caution">
    <text evidence="17">The sequence shown here is derived from an EMBL/GenBank/DDBJ whole genome shotgun (WGS) entry which is preliminary data.</text>
</comment>
<feature type="repeat" description="WD" evidence="13">
    <location>
        <begin position="479"/>
        <end position="520"/>
    </location>
</feature>
<comment type="subunit">
    <text evidence="10">May form homodimers. Associates with components of the nexin-dynein regulatory complex (N-DRC) and the CFAP184:CFAP263 complex.</text>
</comment>
<dbReference type="EMBL" id="JAODUP010000145">
    <property type="protein sequence ID" value="KAK2159827.1"/>
    <property type="molecule type" value="Genomic_DNA"/>
</dbReference>
<feature type="repeat" description="WD" evidence="13">
    <location>
        <begin position="605"/>
        <end position="639"/>
    </location>
</feature>
<dbReference type="AlphaFoldDB" id="A0AAD9JVB3"/>
<evidence type="ECO:0000256" key="2">
    <source>
        <dbReference type="ARBA" id="ARBA00022490"/>
    </source>
</evidence>
<feature type="coiled-coil region" evidence="14">
    <location>
        <begin position="665"/>
        <end position="1013"/>
    </location>
</feature>
<gene>
    <name evidence="17" type="ORF">LSH36_145g04050</name>
</gene>
<dbReference type="PROSITE" id="PS50294">
    <property type="entry name" value="WD_REPEATS_REGION"/>
    <property type="match status" value="1"/>
</dbReference>
<dbReference type="Pfam" id="PF23414">
    <property type="entry name" value="Beta-prop_EML_2"/>
    <property type="match status" value="1"/>
</dbReference>
<dbReference type="FunFam" id="1.10.287.1490:FF:000014">
    <property type="entry name" value="AGAP008095-PA"/>
    <property type="match status" value="1"/>
</dbReference>
<keyword evidence="5 14" id="KW-0175">Coiled coil</keyword>
<keyword evidence="2" id="KW-0963">Cytoplasm</keyword>
<dbReference type="FunFam" id="2.130.10.10:FF:000357">
    <property type="entry name" value="Cilia and flagella associated protein 57"/>
    <property type="match status" value="1"/>
</dbReference>
<comment type="similarity">
    <text evidence="9">Belongs to the CFAP57 family.</text>
</comment>
<dbReference type="InterPro" id="IPR015943">
    <property type="entry name" value="WD40/YVTN_repeat-like_dom_sf"/>
</dbReference>
<feature type="domain" description="EML-like second beta-propeller" evidence="16">
    <location>
        <begin position="364"/>
        <end position="638"/>
    </location>
</feature>
<protein>
    <recommendedName>
        <fullName evidence="11">Cilia- and flagella-associated protein 57</fullName>
    </recommendedName>
    <alternativeName>
        <fullName evidence="12">WD repeat-containing protein 65</fullName>
    </alternativeName>
</protein>
<dbReference type="PROSITE" id="PS50082">
    <property type="entry name" value="WD_REPEATS_2"/>
    <property type="match status" value="3"/>
</dbReference>
<keyword evidence="4" id="KW-0677">Repeat</keyword>
<evidence type="ECO:0000313" key="17">
    <source>
        <dbReference type="EMBL" id="KAK2159827.1"/>
    </source>
</evidence>
<feature type="repeat" description="WD" evidence="13">
    <location>
        <begin position="356"/>
        <end position="391"/>
    </location>
</feature>
<evidence type="ECO:0000256" key="10">
    <source>
        <dbReference type="ARBA" id="ARBA00064509"/>
    </source>
</evidence>
<feature type="coiled-coil region" evidence="14">
    <location>
        <begin position="1068"/>
        <end position="1134"/>
    </location>
</feature>
<organism evidence="17 18">
    <name type="scientific">Paralvinella palmiformis</name>
    <dbReference type="NCBI Taxonomy" id="53620"/>
    <lineage>
        <taxon>Eukaryota</taxon>
        <taxon>Metazoa</taxon>
        <taxon>Spiralia</taxon>
        <taxon>Lophotrochozoa</taxon>
        <taxon>Annelida</taxon>
        <taxon>Polychaeta</taxon>
        <taxon>Sedentaria</taxon>
        <taxon>Canalipalpata</taxon>
        <taxon>Terebellida</taxon>
        <taxon>Terebelliformia</taxon>
        <taxon>Alvinellidae</taxon>
        <taxon>Paralvinella</taxon>
    </lineage>
</organism>
<evidence type="ECO:0000313" key="18">
    <source>
        <dbReference type="Proteomes" id="UP001208570"/>
    </source>
</evidence>
<keyword evidence="3 13" id="KW-0853">WD repeat</keyword>
<keyword evidence="6" id="KW-0206">Cytoskeleton</keyword>
<dbReference type="InterPro" id="IPR055442">
    <property type="entry name" value="Beta-prop_EML-like_2nd"/>
</dbReference>
<reference evidence="17" key="1">
    <citation type="journal article" date="2023" name="Mol. Biol. Evol.">
        <title>Third-Generation Sequencing Reveals the Adaptive Role of the Epigenome in Three Deep-Sea Polychaetes.</title>
        <authorList>
            <person name="Perez M."/>
            <person name="Aroh O."/>
            <person name="Sun Y."/>
            <person name="Lan Y."/>
            <person name="Juniper S.K."/>
            <person name="Young C.R."/>
            <person name="Angers B."/>
            <person name="Qian P.Y."/>
        </authorList>
    </citation>
    <scope>NUCLEOTIDE SEQUENCE</scope>
    <source>
        <strain evidence="17">P08H-3</strain>
    </source>
</reference>
<evidence type="ECO:0000256" key="13">
    <source>
        <dbReference type="PROSITE-ProRule" id="PRU00221"/>
    </source>
</evidence>
<accession>A0AAD9JVB3</accession>
<evidence type="ECO:0000256" key="14">
    <source>
        <dbReference type="SAM" id="Coils"/>
    </source>
</evidence>
<evidence type="ECO:0000256" key="8">
    <source>
        <dbReference type="ARBA" id="ARBA00054720"/>
    </source>
</evidence>
<evidence type="ECO:0000256" key="1">
    <source>
        <dbReference type="ARBA" id="ARBA00004430"/>
    </source>
</evidence>
<dbReference type="CDD" id="cd00200">
    <property type="entry name" value="WD40"/>
    <property type="match status" value="1"/>
</dbReference>
<keyword evidence="18" id="KW-1185">Reference proteome</keyword>
<evidence type="ECO:0000256" key="3">
    <source>
        <dbReference type="ARBA" id="ARBA00022574"/>
    </source>
</evidence>